<keyword evidence="2" id="KW-1185">Reference proteome</keyword>
<gene>
    <name evidence="1" type="ORF">CDIF1296T_phi146</name>
</gene>
<sequence length="57" mass="6710">MVDKITIDEVLEFIKSKGYIYSQEIRKELDNLCPVSDNEIDKCIEENDDVFRRLASK</sequence>
<protein>
    <submittedName>
        <fullName evidence="1">Uncharacterized protein</fullName>
    </submittedName>
</protein>
<dbReference type="EMBL" id="CP011970">
    <property type="protein sequence ID" value="AKP44820.1"/>
    <property type="molecule type" value="Genomic_DNA"/>
</dbReference>
<name>A0ACA7UPV6_CLODI</name>
<organism evidence="1 2">
    <name type="scientific">Clostridioides difficile ATCC 9689 = DSM 1296</name>
    <dbReference type="NCBI Taxonomy" id="1121308"/>
    <lineage>
        <taxon>Bacteria</taxon>
        <taxon>Bacillati</taxon>
        <taxon>Bacillota</taxon>
        <taxon>Clostridia</taxon>
        <taxon>Peptostreptococcales</taxon>
        <taxon>Peptostreptococcaceae</taxon>
        <taxon>Clostridioides</taxon>
    </lineage>
</organism>
<proteinExistence type="predicted"/>
<evidence type="ECO:0000313" key="1">
    <source>
        <dbReference type="EMBL" id="AKP44820.1"/>
    </source>
</evidence>
<evidence type="ECO:0000313" key="2">
    <source>
        <dbReference type="Proteomes" id="UP001510562"/>
    </source>
</evidence>
<accession>A0ACA7UPV6</accession>
<reference evidence="1 2" key="1">
    <citation type="journal article" date="2015" name="Genome Announc.">
        <title>Complete Genome Sequence of the Novel Temperate Clostridium difficile Phage phiCDIF1296T.</title>
        <authorList>
            <person name="Wittmann J."/>
            <person name="Riedel T."/>
            <person name="Bunk B."/>
            <person name="Sproer C."/>
            <person name="Gronow S."/>
            <person name="Overmann J."/>
        </authorList>
    </citation>
    <scope>NUCLEOTIDE SEQUENCE [LARGE SCALE GENOMIC DNA]</scope>
    <source>
        <strain evidence="2">ATCC 9689 / DSM 1296 / BCRC 10642 / JCM 1296 / NCIMB 10666 / NCTC 11209 / 90556-M6S</strain>
    </source>
</reference>
<dbReference type="Proteomes" id="UP001510562">
    <property type="component" value="Chromosome"/>
</dbReference>